<keyword evidence="4" id="KW-0575">Peroxidase</keyword>
<keyword evidence="5" id="KW-0349">Heme</keyword>
<comment type="cofactor">
    <cofactor evidence="12">
        <name>Ca(2+)</name>
        <dbReference type="ChEBI" id="CHEBI:29108"/>
    </cofactor>
    <text evidence="12">Binds 2 calcium ions per subunit.</text>
</comment>
<organism evidence="17 18">
    <name type="scientific">Miscanthus lutarioriparius</name>
    <dbReference type="NCBI Taxonomy" id="422564"/>
    <lineage>
        <taxon>Eukaryota</taxon>
        <taxon>Viridiplantae</taxon>
        <taxon>Streptophyta</taxon>
        <taxon>Embryophyta</taxon>
        <taxon>Tracheophyta</taxon>
        <taxon>Spermatophyta</taxon>
        <taxon>Magnoliopsida</taxon>
        <taxon>Liliopsida</taxon>
        <taxon>Poales</taxon>
        <taxon>Poaceae</taxon>
        <taxon>PACMAD clade</taxon>
        <taxon>Panicoideae</taxon>
        <taxon>Andropogonodae</taxon>
        <taxon>Andropogoneae</taxon>
        <taxon>Saccharinae</taxon>
        <taxon>Miscanthus</taxon>
    </lineage>
</organism>
<accession>A0A811RDU6</accession>
<evidence type="ECO:0000256" key="5">
    <source>
        <dbReference type="ARBA" id="ARBA00022617"/>
    </source>
</evidence>
<dbReference type="OrthoDB" id="2113341at2759"/>
<dbReference type="SUPFAM" id="SSF48113">
    <property type="entry name" value="Heme-dependent peroxidases"/>
    <property type="match status" value="1"/>
</dbReference>
<evidence type="ECO:0000256" key="13">
    <source>
        <dbReference type="PIRSR" id="PIRSR600823-4"/>
    </source>
</evidence>
<evidence type="ECO:0000256" key="8">
    <source>
        <dbReference type="ARBA" id="ARBA00023002"/>
    </source>
</evidence>
<gene>
    <name evidence="17" type="ORF">NCGR_LOCUS51445</name>
</gene>
<feature type="signal peptide" evidence="15">
    <location>
        <begin position="1"/>
        <end position="31"/>
    </location>
</feature>
<reference evidence="17" key="1">
    <citation type="submission" date="2020-10" db="EMBL/GenBank/DDBJ databases">
        <authorList>
            <person name="Han B."/>
            <person name="Lu T."/>
            <person name="Zhao Q."/>
            <person name="Huang X."/>
            <person name="Zhao Y."/>
        </authorList>
    </citation>
    <scope>NUCLEOTIDE SEQUENCE</scope>
</reference>
<comment type="cofactor">
    <cofactor evidence="2">
        <name>heme b</name>
        <dbReference type="ChEBI" id="CHEBI:60344"/>
    </cofactor>
</comment>
<protein>
    <recommendedName>
        <fullName evidence="16">Plant heme peroxidase family profile domain-containing protein</fullName>
    </recommendedName>
</protein>
<dbReference type="EMBL" id="CAJGYO010000014">
    <property type="protein sequence ID" value="CAD6268140.1"/>
    <property type="molecule type" value="Genomic_DNA"/>
</dbReference>
<evidence type="ECO:0000256" key="4">
    <source>
        <dbReference type="ARBA" id="ARBA00022559"/>
    </source>
</evidence>
<evidence type="ECO:0000313" key="17">
    <source>
        <dbReference type="EMBL" id="CAD6268140.1"/>
    </source>
</evidence>
<sequence>MARSRGGMVSRAGEAAAAFLLLLVGVGVGSAQLQVGFYSDSCPDAEDTVTAAVQDAAANDPTILPALLRLQFHDCFVKTGGPSFDVPTGRRDGLTSNLRDADVLPDAGDSISVLRSRFAASGLDDRDLVLLTGKTSSRLPKAIALRIQAKNAFKQGLFGDFVT</sequence>
<dbReference type="GO" id="GO:0006979">
    <property type="term" value="P:response to oxidative stress"/>
    <property type="evidence" value="ECO:0007669"/>
    <property type="project" value="InterPro"/>
</dbReference>
<dbReference type="GO" id="GO:0140825">
    <property type="term" value="F:lactoperoxidase activity"/>
    <property type="evidence" value="ECO:0007669"/>
    <property type="project" value="UniProtKB-EC"/>
</dbReference>
<dbReference type="Pfam" id="PF00141">
    <property type="entry name" value="peroxidase"/>
    <property type="match status" value="1"/>
</dbReference>
<name>A0A811RDU6_9POAL</name>
<evidence type="ECO:0000313" key="18">
    <source>
        <dbReference type="Proteomes" id="UP000604825"/>
    </source>
</evidence>
<feature type="chain" id="PRO_5032608214" description="Plant heme peroxidase family profile domain-containing protein" evidence="15">
    <location>
        <begin position="32"/>
        <end position="163"/>
    </location>
</feature>
<dbReference type="PROSITE" id="PS50873">
    <property type="entry name" value="PEROXIDASE_4"/>
    <property type="match status" value="1"/>
</dbReference>
<evidence type="ECO:0000256" key="14">
    <source>
        <dbReference type="RuleBase" id="RU004241"/>
    </source>
</evidence>
<dbReference type="GO" id="GO:0042744">
    <property type="term" value="P:hydrogen peroxide catabolic process"/>
    <property type="evidence" value="ECO:0007669"/>
    <property type="project" value="UniProtKB-KW"/>
</dbReference>
<dbReference type="Proteomes" id="UP000604825">
    <property type="component" value="Unassembled WGS sequence"/>
</dbReference>
<evidence type="ECO:0000256" key="2">
    <source>
        <dbReference type="ARBA" id="ARBA00001970"/>
    </source>
</evidence>
<dbReference type="AlphaFoldDB" id="A0A811RDU6"/>
<evidence type="ECO:0000256" key="12">
    <source>
        <dbReference type="PIRSR" id="PIRSR600823-3"/>
    </source>
</evidence>
<keyword evidence="7 12" id="KW-0106">Calcium</keyword>
<comment type="catalytic activity">
    <reaction evidence="1">
        <text>2 a phenolic donor + H2O2 = 2 a phenolic radical donor + 2 H2O</text>
        <dbReference type="Rhea" id="RHEA:56136"/>
        <dbReference type="ChEBI" id="CHEBI:15377"/>
        <dbReference type="ChEBI" id="CHEBI:16240"/>
        <dbReference type="ChEBI" id="CHEBI:139520"/>
        <dbReference type="ChEBI" id="CHEBI:139521"/>
        <dbReference type="EC" id="1.11.1.7"/>
    </reaction>
</comment>
<dbReference type="PANTHER" id="PTHR31235">
    <property type="entry name" value="PEROXIDASE 25-RELATED"/>
    <property type="match status" value="1"/>
</dbReference>
<evidence type="ECO:0000256" key="3">
    <source>
        <dbReference type="ARBA" id="ARBA00004613"/>
    </source>
</evidence>
<keyword evidence="10" id="KW-0376">Hydrogen peroxide</keyword>
<evidence type="ECO:0000256" key="7">
    <source>
        <dbReference type="ARBA" id="ARBA00022837"/>
    </source>
</evidence>
<dbReference type="InterPro" id="IPR000823">
    <property type="entry name" value="Peroxidase_pln"/>
</dbReference>
<keyword evidence="6 12" id="KW-0479">Metal-binding</keyword>
<evidence type="ECO:0000256" key="6">
    <source>
        <dbReference type="ARBA" id="ARBA00022723"/>
    </source>
</evidence>
<evidence type="ECO:0000256" key="10">
    <source>
        <dbReference type="ARBA" id="ARBA00023324"/>
    </source>
</evidence>
<dbReference type="GO" id="GO:0046872">
    <property type="term" value="F:metal ion binding"/>
    <property type="evidence" value="ECO:0007669"/>
    <property type="project" value="UniProtKB-KW"/>
</dbReference>
<proteinExistence type="inferred from homology"/>
<dbReference type="GO" id="GO:0020037">
    <property type="term" value="F:heme binding"/>
    <property type="evidence" value="ECO:0007669"/>
    <property type="project" value="InterPro"/>
</dbReference>
<evidence type="ECO:0000256" key="9">
    <source>
        <dbReference type="ARBA" id="ARBA00023004"/>
    </source>
</evidence>
<comment type="caution">
    <text evidence="17">The sequence shown here is derived from an EMBL/GenBank/DDBJ whole genome shotgun (WGS) entry which is preliminary data.</text>
</comment>
<dbReference type="PRINTS" id="PR00461">
    <property type="entry name" value="PLPEROXIDASE"/>
</dbReference>
<feature type="binding site" evidence="12">
    <location>
        <position position="74"/>
    </location>
    <ligand>
        <name>Ca(2+)</name>
        <dbReference type="ChEBI" id="CHEBI:29108"/>
        <label>1</label>
    </ligand>
</feature>
<keyword evidence="8" id="KW-0560">Oxidoreductase</keyword>
<dbReference type="GO" id="GO:0005576">
    <property type="term" value="C:extracellular region"/>
    <property type="evidence" value="ECO:0007669"/>
    <property type="project" value="UniProtKB-SubCell"/>
</dbReference>
<keyword evidence="18" id="KW-1185">Reference proteome</keyword>
<keyword evidence="15" id="KW-0732">Signal</keyword>
<comment type="subcellular location">
    <subcellularLocation>
        <location evidence="3">Secreted</location>
    </subcellularLocation>
</comment>
<keyword evidence="9" id="KW-0408">Iron</keyword>
<comment type="similarity">
    <text evidence="14">Belongs to the peroxidase family.</text>
</comment>
<feature type="binding site" evidence="12">
    <location>
        <position position="77"/>
    </location>
    <ligand>
        <name>Ca(2+)</name>
        <dbReference type="ChEBI" id="CHEBI:29108"/>
        <label>1</label>
    </ligand>
</feature>
<evidence type="ECO:0000256" key="1">
    <source>
        <dbReference type="ARBA" id="ARBA00000189"/>
    </source>
</evidence>
<dbReference type="Gene3D" id="1.10.520.10">
    <property type="match status" value="2"/>
</dbReference>
<dbReference type="Gene3D" id="1.10.420.10">
    <property type="entry name" value="Peroxidase, domain 2"/>
    <property type="match status" value="1"/>
</dbReference>
<evidence type="ECO:0000256" key="15">
    <source>
        <dbReference type="SAM" id="SignalP"/>
    </source>
</evidence>
<dbReference type="InterPro" id="IPR002016">
    <property type="entry name" value="Haem_peroxidase"/>
</dbReference>
<feature type="site" description="Transition state stabilizer" evidence="13">
    <location>
        <position position="69"/>
    </location>
</feature>
<feature type="domain" description="Plant heme peroxidase family profile" evidence="16">
    <location>
        <begin position="32"/>
        <end position="136"/>
    </location>
</feature>
<evidence type="ECO:0000256" key="11">
    <source>
        <dbReference type="PIRSR" id="PIRSR600823-1"/>
    </source>
</evidence>
<evidence type="ECO:0000259" key="16">
    <source>
        <dbReference type="PROSITE" id="PS50873"/>
    </source>
</evidence>
<feature type="active site" description="Proton acceptor" evidence="11">
    <location>
        <position position="73"/>
    </location>
</feature>
<dbReference type="InterPro" id="IPR010255">
    <property type="entry name" value="Haem_peroxidase_sf"/>
</dbReference>